<sequence length="101" mass="11135">MGVCWMMDEYLRSSICGIGHCWALDNSGSLSTWLPFFGHNLTWPRICLVLAPGTLTGSNIIKLCGWCLPGAQTSLQHKLSAVVECPDSWGQHPIWMNGAMK</sequence>
<reference evidence="2" key="3">
    <citation type="submission" date="2020-12" db="UniProtKB">
        <authorList>
            <consortium name="EnsemblPlants"/>
        </authorList>
    </citation>
    <scope>IDENTIFICATION</scope>
</reference>
<gene>
    <name evidence="1" type="ORF">PHYPA_013498</name>
</gene>
<evidence type="ECO:0000313" key="3">
    <source>
        <dbReference type="Proteomes" id="UP000006727"/>
    </source>
</evidence>
<evidence type="ECO:0000313" key="2">
    <source>
        <dbReference type="EnsemblPlants" id="PAC:32900489.CDS.1"/>
    </source>
</evidence>
<name>A0A2K1JXZ1_PHYPA</name>
<keyword evidence="3" id="KW-1185">Reference proteome</keyword>
<reference evidence="1 3" key="2">
    <citation type="journal article" date="2018" name="Plant J.">
        <title>The Physcomitrella patens chromosome-scale assembly reveals moss genome structure and evolution.</title>
        <authorList>
            <person name="Lang D."/>
            <person name="Ullrich K.K."/>
            <person name="Murat F."/>
            <person name="Fuchs J."/>
            <person name="Jenkins J."/>
            <person name="Haas F.B."/>
            <person name="Piednoel M."/>
            <person name="Gundlach H."/>
            <person name="Van Bel M."/>
            <person name="Meyberg R."/>
            <person name="Vives C."/>
            <person name="Morata J."/>
            <person name="Symeonidi A."/>
            <person name="Hiss M."/>
            <person name="Muchero W."/>
            <person name="Kamisugi Y."/>
            <person name="Saleh O."/>
            <person name="Blanc G."/>
            <person name="Decker E.L."/>
            <person name="van Gessel N."/>
            <person name="Grimwood J."/>
            <person name="Hayes R.D."/>
            <person name="Graham S.W."/>
            <person name="Gunter L.E."/>
            <person name="McDaniel S.F."/>
            <person name="Hoernstein S.N.W."/>
            <person name="Larsson A."/>
            <person name="Li F.W."/>
            <person name="Perroud P.F."/>
            <person name="Phillips J."/>
            <person name="Ranjan P."/>
            <person name="Rokshar D.S."/>
            <person name="Rothfels C.J."/>
            <person name="Schneider L."/>
            <person name="Shu S."/>
            <person name="Stevenson D.W."/>
            <person name="Thummler F."/>
            <person name="Tillich M."/>
            <person name="Villarreal Aguilar J.C."/>
            <person name="Widiez T."/>
            <person name="Wong G.K."/>
            <person name="Wymore A."/>
            <person name="Zhang Y."/>
            <person name="Zimmer A.D."/>
            <person name="Quatrano R.S."/>
            <person name="Mayer K.F.X."/>
            <person name="Goodstein D."/>
            <person name="Casacuberta J.M."/>
            <person name="Vandepoele K."/>
            <person name="Reski R."/>
            <person name="Cuming A.C."/>
            <person name="Tuskan G.A."/>
            <person name="Maumus F."/>
            <person name="Salse J."/>
            <person name="Schmutz J."/>
            <person name="Rensing S.A."/>
        </authorList>
    </citation>
    <scope>NUCLEOTIDE SEQUENCE [LARGE SCALE GENOMIC DNA]</scope>
    <source>
        <strain evidence="2 3">cv. Gransden 2004</strain>
    </source>
</reference>
<evidence type="ECO:0000313" key="1">
    <source>
        <dbReference type="EMBL" id="PNR46379.1"/>
    </source>
</evidence>
<dbReference type="Proteomes" id="UP000006727">
    <property type="component" value="Chromosome 10"/>
</dbReference>
<dbReference type="AlphaFoldDB" id="A0A2K1JXZ1"/>
<dbReference type="Gramene" id="Pp3c10_6238V3.1">
    <property type="protein sequence ID" value="PAC:32900489.CDS.1"/>
    <property type="gene ID" value="Pp3c10_6238"/>
</dbReference>
<accession>A0A2K1JXZ1</accession>
<dbReference type="EnsemblPlants" id="Pp3c10_6238V3.1">
    <property type="protein sequence ID" value="PAC:32900489.CDS.1"/>
    <property type="gene ID" value="Pp3c10_6238"/>
</dbReference>
<dbReference type="InParanoid" id="A0A2K1JXZ1"/>
<reference evidence="1 3" key="1">
    <citation type="journal article" date="2008" name="Science">
        <title>The Physcomitrella genome reveals evolutionary insights into the conquest of land by plants.</title>
        <authorList>
            <person name="Rensing S."/>
            <person name="Lang D."/>
            <person name="Zimmer A."/>
            <person name="Terry A."/>
            <person name="Salamov A."/>
            <person name="Shapiro H."/>
            <person name="Nishiyama T."/>
            <person name="Perroud P.-F."/>
            <person name="Lindquist E."/>
            <person name="Kamisugi Y."/>
            <person name="Tanahashi T."/>
            <person name="Sakakibara K."/>
            <person name="Fujita T."/>
            <person name="Oishi K."/>
            <person name="Shin-I T."/>
            <person name="Kuroki Y."/>
            <person name="Toyoda A."/>
            <person name="Suzuki Y."/>
            <person name="Hashimoto A."/>
            <person name="Yamaguchi K."/>
            <person name="Sugano A."/>
            <person name="Kohara Y."/>
            <person name="Fujiyama A."/>
            <person name="Anterola A."/>
            <person name="Aoki S."/>
            <person name="Ashton N."/>
            <person name="Barbazuk W.B."/>
            <person name="Barker E."/>
            <person name="Bennetzen J."/>
            <person name="Bezanilla M."/>
            <person name="Blankenship R."/>
            <person name="Cho S.H."/>
            <person name="Dutcher S."/>
            <person name="Estelle M."/>
            <person name="Fawcett J.A."/>
            <person name="Gundlach H."/>
            <person name="Hanada K."/>
            <person name="Heyl A."/>
            <person name="Hicks K.A."/>
            <person name="Hugh J."/>
            <person name="Lohr M."/>
            <person name="Mayer K."/>
            <person name="Melkozernov A."/>
            <person name="Murata T."/>
            <person name="Nelson D."/>
            <person name="Pils B."/>
            <person name="Prigge M."/>
            <person name="Reiss B."/>
            <person name="Renner T."/>
            <person name="Rombauts S."/>
            <person name="Rushton P."/>
            <person name="Sanderfoot A."/>
            <person name="Schween G."/>
            <person name="Shiu S.-H."/>
            <person name="Stueber K."/>
            <person name="Theodoulou F.L."/>
            <person name="Tu H."/>
            <person name="Van de Peer Y."/>
            <person name="Verrier P.J."/>
            <person name="Waters E."/>
            <person name="Wood A."/>
            <person name="Yang L."/>
            <person name="Cove D."/>
            <person name="Cuming A."/>
            <person name="Hasebe M."/>
            <person name="Lucas S."/>
            <person name="Mishler D.B."/>
            <person name="Reski R."/>
            <person name="Grigoriev I."/>
            <person name="Quatrano R.S."/>
            <person name="Boore J.L."/>
        </authorList>
    </citation>
    <scope>NUCLEOTIDE SEQUENCE [LARGE SCALE GENOMIC DNA]</scope>
    <source>
        <strain evidence="2 3">cv. Gransden 2004</strain>
    </source>
</reference>
<dbReference type="EMBL" id="ABEU02000010">
    <property type="protein sequence ID" value="PNR46379.1"/>
    <property type="molecule type" value="Genomic_DNA"/>
</dbReference>
<proteinExistence type="predicted"/>
<protein>
    <submittedName>
        <fullName evidence="1 2">Uncharacterized protein</fullName>
    </submittedName>
</protein>
<organism evidence="1">
    <name type="scientific">Physcomitrium patens</name>
    <name type="common">Spreading-leaved earth moss</name>
    <name type="synonym">Physcomitrella patens</name>
    <dbReference type="NCBI Taxonomy" id="3218"/>
    <lineage>
        <taxon>Eukaryota</taxon>
        <taxon>Viridiplantae</taxon>
        <taxon>Streptophyta</taxon>
        <taxon>Embryophyta</taxon>
        <taxon>Bryophyta</taxon>
        <taxon>Bryophytina</taxon>
        <taxon>Bryopsida</taxon>
        <taxon>Funariidae</taxon>
        <taxon>Funariales</taxon>
        <taxon>Funariaceae</taxon>
        <taxon>Physcomitrium</taxon>
    </lineage>
</organism>